<dbReference type="Gene3D" id="3.30.160.60">
    <property type="entry name" value="Classic Zinc Finger"/>
    <property type="match status" value="9"/>
</dbReference>
<dbReference type="AlphaFoldDB" id="A0AAV3YTF2"/>
<feature type="compositionally biased region" description="Low complexity" evidence="6">
    <location>
        <begin position="542"/>
        <end position="553"/>
    </location>
</feature>
<feature type="region of interest" description="Disordered" evidence="6">
    <location>
        <begin position="345"/>
        <end position="367"/>
    </location>
</feature>
<feature type="domain" description="C2H2-type" evidence="7">
    <location>
        <begin position="1017"/>
        <end position="1044"/>
    </location>
</feature>
<sequence>MSQYHFQCIICLEGFPDADALGVHVESHEIAKLFKCGFCDASFHDSSVLIAHVTAVHGSLPTLYKCSICKQTFQMLLILREHVSHCQKNACSITKKHISTPTKSLDKIVKEFHMNPLGDNDSNSLTCNENFIEICESFEDVGGTACDTPPRSSKRVKNRTQQNGSQLVQCSKTTENRATTSPLSVKTVQNQKLLNVLPNPFVIFGADLIFSRKDNNHEKHEIESCTSKQGLTFSQLHIKNTKRQDDMQAGDREKETPDKISVNLLNKTTACPKIASTARNLPKAVISSELMANKDCGQGPSTQNQPLDFRNKSKGLLSTSSNYVFGGSMSLLQACHSYKNNILKEKQSSSQEDKDKHQQSTELKSNSQSAIDHILNDELVNSESSWLCKICSTSHDSEKKLKGHISCHFSEDCITIQCVKCKTCADSEQLLDQHIFAQVCSGFTCQICGISFSLEASYLKHYVKAHKIGKELMKCGECGKQFSDRQAWIRHEGTHAKSQPYVCRICGEQFRGLQQIQRSHLPYAHNVVLKCSEKKKNKNNVSLQSPSDSPLSSKKNGNSEESLPSIMKEVIERNAPNALTLKRKSMSIDCLPLNLVKKTISADQSIEISKVTYLSHKSIHNGSLLQGHENIETSESTSFTSKLSGSSSLLEDCINYDNNLSIAKNSTQVEPSLDDVGDKHQGTKTLANSPATEDGKTLPQSLKIVEAHPSVKSFVSDSHLKVLRSSQKVFLDCDLCGGKVPDLAALTVHRTYHFMENKFSIQCIGCPDTFVSLSDLNSHMQQKGCSQYKCNLCNQLYSTQQSFVSHITQKHGQVFDSGQYECFACRQTFDAFSVFVDHALKNHVASHQFRCKICGAHFPSMSVLENHLSEIHKLLKNTQDQGKFQCAQCLSTFGSKEAIKVHRSFHMYRKKLKEDKDDISKPDNTFASYITSYFCQVCSAGFSGVSHFERHIEIHDLVSSEDKCPVCGEVFLSKSRLTRHIGKHSKDFLCSDCGKTFAQRRMLKTHRLVHHSGANPFHCQECNKYFSSKSCLQHHMRRHSGDLRFECALCGKKFISSNSLESHMTHYLNTGQRQTAVKKEETPHPHN</sequence>
<dbReference type="PROSITE" id="PS50157">
    <property type="entry name" value="ZINC_FINGER_C2H2_2"/>
    <property type="match status" value="10"/>
</dbReference>
<name>A0AAV3YTF2_9GAST</name>
<feature type="domain" description="C2H2-type" evidence="7">
    <location>
        <begin position="962"/>
        <end position="989"/>
    </location>
</feature>
<feature type="domain" description="C2H2-type" evidence="7">
    <location>
        <begin position="849"/>
        <end position="877"/>
    </location>
</feature>
<keyword evidence="4" id="KW-0862">Zinc</keyword>
<dbReference type="SMART" id="SM00355">
    <property type="entry name" value="ZnF_C2H2"/>
    <property type="match status" value="18"/>
</dbReference>
<dbReference type="PANTHER" id="PTHR24379:SF126">
    <property type="entry name" value="LD25880P"/>
    <property type="match status" value="1"/>
</dbReference>
<dbReference type="PROSITE" id="PS00028">
    <property type="entry name" value="ZINC_FINGER_C2H2_1"/>
    <property type="match status" value="12"/>
</dbReference>
<reference evidence="8 9" key="1">
    <citation type="journal article" date="2021" name="Elife">
        <title>Chloroplast acquisition without the gene transfer in kleptoplastic sea slugs, Plakobranchus ocellatus.</title>
        <authorList>
            <person name="Maeda T."/>
            <person name="Takahashi S."/>
            <person name="Yoshida T."/>
            <person name="Shimamura S."/>
            <person name="Takaki Y."/>
            <person name="Nagai Y."/>
            <person name="Toyoda A."/>
            <person name="Suzuki Y."/>
            <person name="Arimoto A."/>
            <person name="Ishii H."/>
            <person name="Satoh N."/>
            <person name="Nishiyama T."/>
            <person name="Hasebe M."/>
            <person name="Maruyama T."/>
            <person name="Minagawa J."/>
            <person name="Obokata J."/>
            <person name="Shigenobu S."/>
        </authorList>
    </citation>
    <scope>NUCLEOTIDE SEQUENCE [LARGE SCALE GENOMIC DNA]</scope>
</reference>
<feature type="domain" description="C2H2-type" evidence="7">
    <location>
        <begin position="884"/>
        <end position="911"/>
    </location>
</feature>
<evidence type="ECO:0000259" key="7">
    <source>
        <dbReference type="PROSITE" id="PS50157"/>
    </source>
</evidence>
<dbReference type="GO" id="GO:0008270">
    <property type="term" value="F:zinc ion binding"/>
    <property type="evidence" value="ECO:0007669"/>
    <property type="project" value="UniProtKB-KW"/>
</dbReference>
<feature type="domain" description="C2H2-type" evidence="7">
    <location>
        <begin position="473"/>
        <end position="500"/>
    </location>
</feature>
<comment type="caution">
    <text evidence="8">The sequence shown here is derived from an EMBL/GenBank/DDBJ whole genome shotgun (WGS) entry which is preliminary data.</text>
</comment>
<dbReference type="Pfam" id="PF13912">
    <property type="entry name" value="zf-C2H2_6"/>
    <property type="match status" value="1"/>
</dbReference>
<feature type="region of interest" description="Disordered" evidence="6">
    <location>
        <begin position="670"/>
        <end position="695"/>
    </location>
</feature>
<keyword evidence="3 5" id="KW-0863">Zinc-finger</keyword>
<feature type="domain" description="C2H2-type" evidence="7">
    <location>
        <begin position="443"/>
        <end position="471"/>
    </location>
</feature>
<protein>
    <submittedName>
        <fullName evidence="8">Zinc finger protein 585b</fullName>
    </submittedName>
</protein>
<keyword evidence="2" id="KW-0677">Repeat</keyword>
<evidence type="ECO:0000256" key="6">
    <source>
        <dbReference type="SAM" id="MobiDB-lite"/>
    </source>
</evidence>
<feature type="compositionally biased region" description="Basic and acidic residues" evidence="6">
    <location>
        <begin position="345"/>
        <end position="359"/>
    </location>
</feature>
<dbReference type="SUPFAM" id="SSF57667">
    <property type="entry name" value="beta-beta-alpha zinc fingers"/>
    <property type="match status" value="5"/>
</dbReference>
<evidence type="ECO:0000256" key="4">
    <source>
        <dbReference type="ARBA" id="ARBA00022833"/>
    </source>
</evidence>
<dbReference type="FunFam" id="3.30.160.60:FF:000100">
    <property type="entry name" value="Zinc finger 45-like"/>
    <property type="match status" value="1"/>
</dbReference>
<dbReference type="InterPro" id="IPR036236">
    <property type="entry name" value="Znf_C2H2_sf"/>
</dbReference>
<dbReference type="EMBL" id="BLXT01001440">
    <property type="protein sequence ID" value="GFN85660.1"/>
    <property type="molecule type" value="Genomic_DNA"/>
</dbReference>
<keyword evidence="1" id="KW-0479">Metal-binding</keyword>
<dbReference type="Pfam" id="PF00096">
    <property type="entry name" value="zf-C2H2"/>
    <property type="match status" value="5"/>
</dbReference>
<feature type="region of interest" description="Disordered" evidence="6">
    <location>
        <begin position="146"/>
        <end position="166"/>
    </location>
</feature>
<organism evidence="8 9">
    <name type="scientific">Plakobranchus ocellatus</name>
    <dbReference type="NCBI Taxonomy" id="259542"/>
    <lineage>
        <taxon>Eukaryota</taxon>
        <taxon>Metazoa</taxon>
        <taxon>Spiralia</taxon>
        <taxon>Lophotrochozoa</taxon>
        <taxon>Mollusca</taxon>
        <taxon>Gastropoda</taxon>
        <taxon>Heterobranchia</taxon>
        <taxon>Euthyneura</taxon>
        <taxon>Panpulmonata</taxon>
        <taxon>Sacoglossa</taxon>
        <taxon>Placobranchoidea</taxon>
        <taxon>Plakobranchidae</taxon>
        <taxon>Plakobranchus</taxon>
    </lineage>
</organism>
<feature type="domain" description="C2H2-type" evidence="7">
    <location>
        <begin position="1045"/>
        <end position="1074"/>
    </location>
</feature>
<feature type="region of interest" description="Disordered" evidence="6">
    <location>
        <begin position="538"/>
        <end position="562"/>
    </location>
</feature>
<evidence type="ECO:0000256" key="5">
    <source>
        <dbReference type="PROSITE-ProRule" id="PRU00042"/>
    </source>
</evidence>
<feature type="domain" description="C2H2-type" evidence="7">
    <location>
        <begin position="933"/>
        <end position="955"/>
    </location>
</feature>
<evidence type="ECO:0000313" key="9">
    <source>
        <dbReference type="Proteomes" id="UP000735302"/>
    </source>
</evidence>
<dbReference type="Proteomes" id="UP000735302">
    <property type="component" value="Unassembled WGS sequence"/>
</dbReference>
<feature type="domain" description="C2H2-type" evidence="7">
    <location>
        <begin position="34"/>
        <end position="57"/>
    </location>
</feature>
<evidence type="ECO:0000256" key="2">
    <source>
        <dbReference type="ARBA" id="ARBA00022737"/>
    </source>
</evidence>
<dbReference type="PANTHER" id="PTHR24379">
    <property type="entry name" value="KRAB AND ZINC FINGER DOMAIN-CONTAINING"/>
    <property type="match status" value="1"/>
</dbReference>
<accession>A0AAV3YTF2</accession>
<dbReference type="InterPro" id="IPR013087">
    <property type="entry name" value="Znf_C2H2_type"/>
</dbReference>
<keyword evidence="9" id="KW-1185">Reference proteome</keyword>
<evidence type="ECO:0000256" key="3">
    <source>
        <dbReference type="ARBA" id="ARBA00022771"/>
    </source>
</evidence>
<evidence type="ECO:0000313" key="8">
    <source>
        <dbReference type="EMBL" id="GFN85660.1"/>
    </source>
</evidence>
<gene>
    <name evidence="8" type="ORF">PoB_001216600</name>
</gene>
<evidence type="ECO:0000256" key="1">
    <source>
        <dbReference type="ARBA" id="ARBA00022723"/>
    </source>
</evidence>
<feature type="domain" description="C2H2-type" evidence="7">
    <location>
        <begin position="988"/>
        <end position="1016"/>
    </location>
</feature>
<proteinExistence type="predicted"/>